<dbReference type="NCBIfam" id="TIGR01444">
    <property type="entry name" value="fkbM_fam"/>
    <property type="match status" value="1"/>
</dbReference>
<dbReference type="Gene3D" id="3.40.50.150">
    <property type="entry name" value="Vaccinia Virus protein VP39"/>
    <property type="match status" value="1"/>
</dbReference>
<dbReference type="PANTHER" id="PTHR36973:SF4">
    <property type="entry name" value="NODULATION PROTEIN"/>
    <property type="match status" value="1"/>
</dbReference>
<feature type="domain" description="Methyltransferase FkbM" evidence="1">
    <location>
        <begin position="20"/>
        <end position="179"/>
    </location>
</feature>
<proteinExistence type="predicted"/>
<dbReference type="InterPro" id="IPR029063">
    <property type="entry name" value="SAM-dependent_MTases_sf"/>
</dbReference>
<dbReference type="InterPro" id="IPR006342">
    <property type="entry name" value="FkbM_mtfrase"/>
</dbReference>
<accession>A0A223P145</accession>
<evidence type="ECO:0000313" key="2">
    <source>
        <dbReference type="EMBL" id="ASU35558.1"/>
    </source>
</evidence>
<sequence>MYHHIANLKKLGFNPDLVIDAGALFGQWTENVRNIFPGAKFIMIEPQVAQKTFLEAVISKFDNVSMELSLLGDVEKNGVEFYQMGTGSSIYQENSDHSREKVLLKMETIDAIVEKKYKMPANCFLKLDVQGAEIDVLKGAAELLKRTEFVLLEISVLNYNYKAPQFTDVIIFLKNIGFVLFDICDERRTKDEVLYQTDMIFVKESSKIRKSVDFKDIQ</sequence>
<dbReference type="Proteomes" id="UP000215002">
    <property type="component" value="Chromosome"/>
</dbReference>
<dbReference type="InterPro" id="IPR053188">
    <property type="entry name" value="FkbM_Methyltransferase"/>
</dbReference>
<organism evidence="2 3">
    <name type="scientific">Mucilaginibacter xinganensis</name>
    <dbReference type="NCBI Taxonomy" id="1234841"/>
    <lineage>
        <taxon>Bacteria</taxon>
        <taxon>Pseudomonadati</taxon>
        <taxon>Bacteroidota</taxon>
        <taxon>Sphingobacteriia</taxon>
        <taxon>Sphingobacteriales</taxon>
        <taxon>Sphingobacteriaceae</taxon>
        <taxon>Mucilaginibacter</taxon>
    </lineage>
</organism>
<evidence type="ECO:0000259" key="1">
    <source>
        <dbReference type="Pfam" id="PF05050"/>
    </source>
</evidence>
<protein>
    <recommendedName>
        <fullName evidence="1">Methyltransferase FkbM domain-containing protein</fullName>
    </recommendedName>
</protein>
<dbReference type="GO" id="GO:0008171">
    <property type="term" value="F:O-methyltransferase activity"/>
    <property type="evidence" value="ECO:0007669"/>
    <property type="project" value="TreeGrafter"/>
</dbReference>
<evidence type="ECO:0000313" key="3">
    <source>
        <dbReference type="Proteomes" id="UP000215002"/>
    </source>
</evidence>
<dbReference type="AlphaFoldDB" id="A0A223P145"/>
<dbReference type="SUPFAM" id="SSF53335">
    <property type="entry name" value="S-adenosyl-L-methionine-dependent methyltransferases"/>
    <property type="match status" value="1"/>
</dbReference>
<dbReference type="KEGG" id="muc:MuYL_3673"/>
<reference evidence="2 3" key="1">
    <citation type="submission" date="2017-08" db="EMBL/GenBank/DDBJ databases">
        <title>Complete genome sequence of Mucilaginibacter sp. strain BJC16-A31.</title>
        <authorList>
            <consortium name="Henan University of Science and Technology"/>
            <person name="You X."/>
        </authorList>
    </citation>
    <scope>NUCLEOTIDE SEQUENCE [LARGE SCALE GENOMIC DNA]</scope>
    <source>
        <strain evidence="2 3">BJC16-A31</strain>
    </source>
</reference>
<dbReference type="EMBL" id="CP022743">
    <property type="protein sequence ID" value="ASU35558.1"/>
    <property type="molecule type" value="Genomic_DNA"/>
</dbReference>
<gene>
    <name evidence="2" type="ORF">MuYL_3673</name>
</gene>
<name>A0A223P145_9SPHI</name>
<dbReference type="PANTHER" id="PTHR36973">
    <property type="entry name" value="SLL1456 PROTEIN-RELATED"/>
    <property type="match status" value="1"/>
</dbReference>
<keyword evidence="3" id="KW-1185">Reference proteome</keyword>
<dbReference type="Pfam" id="PF05050">
    <property type="entry name" value="Methyltransf_21"/>
    <property type="match status" value="1"/>
</dbReference>